<dbReference type="AlphaFoldDB" id="A0A7T5UFZ6"/>
<organism evidence="5 6">
    <name type="scientific">Micavibrio aeruginosavorus</name>
    <dbReference type="NCBI Taxonomy" id="349221"/>
    <lineage>
        <taxon>Bacteria</taxon>
        <taxon>Pseudomonadati</taxon>
        <taxon>Bdellovibrionota</taxon>
        <taxon>Bdellovibrionia</taxon>
        <taxon>Bdellovibrionales</taxon>
        <taxon>Pseudobdellovibrionaceae</taxon>
        <taxon>Micavibrio</taxon>
    </lineage>
</organism>
<feature type="transmembrane region" description="Helical" evidence="4">
    <location>
        <begin position="73"/>
        <end position="92"/>
    </location>
</feature>
<feature type="region of interest" description="Disordered" evidence="3">
    <location>
        <begin position="221"/>
        <end position="287"/>
    </location>
</feature>
<keyword evidence="4" id="KW-0812">Transmembrane</keyword>
<sequence>MASVQDDHDDLGIDQKMAAESDIVDVDGIDEPLSAAPLRGGDYDDAEDDIEEGMGQDEYPPVPRKSSGGIKKIIAPLMVLLIAGGAGSYIVMNPSILSGSQDSAAGQAGSAVAPVAVVQPSLPASSGQPQELVVADIPPQPLANLNEPSSDVASVEAVPEILPEVAPEAAPDVADAVAADPLAGVPADLAEEGTRQAIAGSDVAVTPEAVNVTSSSVAPETAASADVAPEASPPLSVDAVAQETSAPESAPAAPDTSTVEAPLSTAAAPEVPVSEPTFVPAPPEDAVSVSADTPVVAAEPPVMNVQEVNGGSAPEIAPRTIAQTPPEGAAPEAVGGEAASPVAPLPTAEASNVYYDSLSQVPSSAMATSVGPRELNPVLEPASKMIVVNKDKGEGSQESLLVSANRALKLKRYDAALEMFDQLYAKNKRDTRILMGRAVAQQNMGLSESAIQTYEEVLALKPDSTEALVNMMGLVRAQYPEVALRRLLDLYSKHPNNAGIAAQIGVTNAELGHFEDAMRYLGIAATLEPQNAQHLFNMAIAADRQGDRAEAVRLYERSLEVDAMYGSGGSVPRERIYDRLSVLRRS</sequence>
<dbReference type="PANTHER" id="PTHR44943:SF8">
    <property type="entry name" value="TPR REPEAT-CONTAINING PROTEIN MJ0263"/>
    <property type="match status" value="1"/>
</dbReference>
<evidence type="ECO:0000256" key="1">
    <source>
        <dbReference type="ARBA" id="ARBA00022737"/>
    </source>
</evidence>
<feature type="region of interest" description="Disordered" evidence="3">
    <location>
        <begin position="1"/>
        <end position="64"/>
    </location>
</feature>
<protein>
    <submittedName>
        <fullName evidence="5">Tetratricopeptide repeat protein</fullName>
    </submittedName>
</protein>
<feature type="compositionally biased region" description="Low complexity" evidence="3">
    <location>
        <begin position="325"/>
        <end position="339"/>
    </location>
</feature>
<dbReference type="SUPFAM" id="SSF48452">
    <property type="entry name" value="TPR-like"/>
    <property type="match status" value="1"/>
</dbReference>
<dbReference type="EMBL" id="CP066681">
    <property type="protein sequence ID" value="QQG35689.1"/>
    <property type="molecule type" value="Genomic_DNA"/>
</dbReference>
<dbReference type="SMART" id="SM00028">
    <property type="entry name" value="TPR"/>
    <property type="match status" value="3"/>
</dbReference>
<gene>
    <name evidence="5" type="ORF">HYS17_09230</name>
</gene>
<proteinExistence type="predicted"/>
<evidence type="ECO:0000313" key="5">
    <source>
        <dbReference type="EMBL" id="QQG35689.1"/>
    </source>
</evidence>
<dbReference type="PANTHER" id="PTHR44943">
    <property type="entry name" value="CELLULOSE SYNTHASE OPERON PROTEIN C"/>
    <property type="match status" value="1"/>
</dbReference>
<dbReference type="Pfam" id="PF13432">
    <property type="entry name" value="TPR_16"/>
    <property type="match status" value="1"/>
</dbReference>
<evidence type="ECO:0000256" key="2">
    <source>
        <dbReference type="ARBA" id="ARBA00022803"/>
    </source>
</evidence>
<dbReference type="InterPro" id="IPR019734">
    <property type="entry name" value="TPR_rpt"/>
</dbReference>
<dbReference type="InterPro" id="IPR011990">
    <property type="entry name" value="TPR-like_helical_dom_sf"/>
</dbReference>
<dbReference type="Proteomes" id="UP000595362">
    <property type="component" value="Chromosome"/>
</dbReference>
<feature type="region of interest" description="Disordered" evidence="3">
    <location>
        <begin position="318"/>
        <end position="343"/>
    </location>
</feature>
<keyword evidence="1" id="KW-0677">Repeat</keyword>
<evidence type="ECO:0000256" key="4">
    <source>
        <dbReference type="SAM" id="Phobius"/>
    </source>
</evidence>
<dbReference type="InterPro" id="IPR051685">
    <property type="entry name" value="Ycf3/AcsC/BcsC/TPR_MFPF"/>
</dbReference>
<name>A0A7T5UFZ6_9BACT</name>
<feature type="compositionally biased region" description="Acidic residues" evidence="3">
    <location>
        <begin position="43"/>
        <end position="55"/>
    </location>
</feature>
<reference evidence="5 6" key="1">
    <citation type="submission" date="2020-07" db="EMBL/GenBank/DDBJ databases">
        <title>Huge and variable diversity of episymbiotic CPR bacteria and DPANN archaea in groundwater ecosystems.</title>
        <authorList>
            <person name="He C.Y."/>
            <person name="Keren R."/>
            <person name="Whittaker M."/>
            <person name="Farag I.F."/>
            <person name="Doudna J."/>
            <person name="Cate J.H.D."/>
            <person name="Banfield J.F."/>
        </authorList>
    </citation>
    <scope>NUCLEOTIDE SEQUENCE [LARGE SCALE GENOMIC DNA]</scope>
    <source>
        <strain evidence="5">NC_groundwater_70_Ag_B-0.1um_54_66</strain>
    </source>
</reference>
<accession>A0A7T5UFZ6</accession>
<keyword evidence="4" id="KW-1133">Transmembrane helix</keyword>
<dbReference type="Pfam" id="PF14559">
    <property type="entry name" value="TPR_19"/>
    <property type="match status" value="1"/>
</dbReference>
<feature type="compositionally biased region" description="Basic and acidic residues" evidence="3">
    <location>
        <begin position="10"/>
        <end position="19"/>
    </location>
</feature>
<feature type="compositionally biased region" description="Low complexity" evidence="3">
    <location>
        <begin position="243"/>
        <end position="258"/>
    </location>
</feature>
<keyword evidence="2" id="KW-0802">TPR repeat</keyword>
<evidence type="ECO:0000256" key="3">
    <source>
        <dbReference type="SAM" id="MobiDB-lite"/>
    </source>
</evidence>
<keyword evidence="4" id="KW-0472">Membrane</keyword>
<dbReference type="Gene3D" id="1.25.40.10">
    <property type="entry name" value="Tetratricopeptide repeat domain"/>
    <property type="match status" value="2"/>
</dbReference>
<evidence type="ECO:0000313" key="6">
    <source>
        <dbReference type="Proteomes" id="UP000595362"/>
    </source>
</evidence>